<evidence type="ECO:0000256" key="2">
    <source>
        <dbReference type="ARBA" id="ARBA00023242"/>
    </source>
</evidence>
<proteinExistence type="predicted"/>
<name>A0A7C9A3G8_OPUST</name>
<sequence length="644" mass="70049">MAEDTEKKFHSIMNKLFSSPKSNLSLSSPSSPSSVQNTRPQKRLYSAMELSSRQDKREGIANVAQAPPCRPWDRGDLMRRLATFKSMTWFAKPKVMDAVSCARRGWVNVETDIIACEVCGTRLQFSTPSSWNREQVEKAAMVASLKLDAGHKLLCPWINNACDENLAFFPPMPAPVLVDRYKERSSSLLQLSALPLISASVLESMRSPQLEHFLKQSLTVECGEGRNGSSWTDYLGNTAEELSAHLYYQAHRVLSLCGWEPRLLPYTVDCNDHSKQSANSADLSSMSPMTAGDTGNKLCVYISDCGDRAKGNGDSLASGVHYDPNSTILECKLCGASVGLWAFPTVPRPLEFVTLVGYTDIDGRDSEERKNSGIENQADNGIADCNTAKENKLNLTIAGGPPPAQQNFRARISLPVVGRNVRARFSYELSQPRNTSEQGRTSLSTIEEGSMENMQNVEAGCGRTGNLPGVEDVGVPNHAGGGSDVSGTAQQTDVARSELSSAILDEGTNLQQKPLDSTAVRKETSSVASGGQEENGGGDGAEFDLQKDVSTTKKDSVRHFSDKNMEFDPISQHRHFCPWVKSSGCAAPGWQQTLSALQKEKVFLLPESKESPSSPSLIKIDDPITSIRKLFESPPSKGAKLTSA</sequence>
<accession>A0A7C9A3G8</accession>
<evidence type="ECO:0000256" key="3">
    <source>
        <dbReference type="SAM" id="MobiDB-lite"/>
    </source>
</evidence>
<dbReference type="AlphaFoldDB" id="A0A7C9A3G8"/>
<reference evidence="5" key="1">
    <citation type="journal article" date="2013" name="J. Plant Res.">
        <title>Effect of fungi and light on seed germination of three Opuntia species from semiarid lands of central Mexico.</title>
        <authorList>
            <person name="Delgado-Sanchez P."/>
            <person name="Jimenez-Bremont J.F."/>
            <person name="Guerrero-Gonzalez Mde L."/>
            <person name="Flores J."/>
        </authorList>
    </citation>
    <scope>NUCLEOTIDE SEQUENCE</scope>
    <source>
        <tissue evidence="5">Cladode</tissue>
    </source>
</reference>
<evidence type="ECO:0000313" key="5">
    <source>
        <dbReference type="EMBL" id="MBA4657277.1"/>
    </source>
</evidence>
<comment type="subcellular location">
    <subcellularLocation>
        <location evidence="1">Nucleus</location>
    </subcellularLocation>
</comment>
<dbReference type="GO" id="GO:0005634">
    <property type="term" value="C:nucleus"/>
    <property type="evidence" value="ECO:0007669"/>
    <property type="project" value="UniProtKB-SubCell"/>
</dbReference>
<feature type="region of interest" description="Disordered" evidence="3">
    <location>
        <begin position="19"/>
        <end position="41"/>
    </location>
</feature>
<evidence type="ECO:0000256" key="1">
    <source>
        <dbReference type="ARBA" id="ARBA00004123"/>
    </source>
</evidence>
<dbReference type="GO" id="GO:0008270">
    <property type="term" value="F:zinc ion binding"/>
    <property type="evidence" value="ECO:0007669"/>
    <property type="project" value="InterPro"/>
</dbReference>
<feature type="compositionally biased region" description="Low complexity" evidence="3">
    <location>
        <begin position="19"/>
        <end position="34"/>
    </location>
</feature>
<evidence type="ECO:0000259" key="4">
    <source>
        <dbReference type="Pfam" id="PF07967"/>
    </source>
</evidence>
<dbReference type="Pfam" id="PF07967">
    <property type="entry name" value="zf-C3HC"/>
    <property type="match status" value="1"/>
</dbReference>
<dbReference type="PANTHER" id="PTHR15835:SF6">
    <property type="entry name" value="ZINC FINGER C3HC-TYPE PROTEIN 1"/>
    <property type="match status" value="1"/>
</dbReference>
<dbReference type="PANTHER" id="PTHR15835">
    <property type="entry name" value="NUCLEAR-INTERACTING PARTNER OF ALK"/>
    <property type="match status" value="1"/>
</dbReference>
<feature type="compositionally biased region" description="Polar residues" evidence="3">
    <location>
        <begin position="485"/>
        <end position="500"/>
    </location>
</feature>
<protein>
    <recommendedName>
        <fullName evidence="4">C3HC-type domain-containing protein</fullName>
    </recommendedName>
</protein>
<feature type="region of interest" description="Disordered" evidence="3">
    <location>
        <begin position="458"/>
        <end position="557"/>
    </location>
</feature>
<feature type="compositionally biased region" description="Basic and acidic residues" evidence="3">
    <location>
        <begin position="544"/>
        <end position="557"/>
    </location>
</feature>
<feature type="domain" description="C3HC-type" evidence="4">
    <location>
        <begin position="71"/>
        <end position="195"/>
    </location>
</feature>
<reference evidence="5" key="2">
    <citation type="submission" date="2020-07" db="EMBL/GenBank/DDBJ databases">
        <authorList>
            <person name="Vera ALvarez R."/>
            <person name="Arias-Moreno D.M."/>
            <person name="Jimenez-Jacinto V."/>
            <person name="Jimenez-Bremont J.F."/>
            <person name="Swaminathan K."/>
            <person name="Moose S.P."/>
            <person name="Guerrero-Gonzalez M.L."/>
            <person name="Marino-Ramirez L."/>
            <person name="Landsman D."/>
            <person name="Rodriguez-Kessler M."/>
            <person name="Delgado-Sanchez P."/>
        </authorList>
    </citation>
    <scope>NUCLEOTIDE SEQUENCE</scope>
    <source>
        <tissue evidence="5">Cladode</tissue>
    </source>
</reference>
<dbReference type="InterPro" id="IPR012935">
    <property type="entry name" value="NuBaID_N"/>
</dbReference>
<organism evidence="5">
    <name type="scientific">Opuntia streptacantha</name>
    <name type="common">Prickly pear cactus</name>
    <name type="synonym">Opuntia cardona</name>
    <dbReference type="NCBI Taxonomy" id="393608"/>
    <lineage>
        <taxon>Eukaryota</taxon>
        <taxon>Viridiplantae</taxon>
        <taxon>Streptophyta</taxon>
        <taxon>Embryophyta</taxon>
        <taxon>Tracheophyta</taxon>
        <taxon>Spermatophyta</taxon>
        <taxon>Magnoliopsida</taxon>
        <taxon>eudicotyledons</taxon>
        <taxon>Gunneridae</taxon>
        <taxon>Pentapetalae</taxon>
        <taxon>Caryophyllales</taxon>
        <taxon>Cactineae</taxon>
        <taxon>Cactaceae</taxon>
        <taxon>Opuntioideae</taxon>
        <taxon>Opuntia</taxon>
    </lineage>
</organism>
<keyword evidence="2" id="KW-0539">Nucleus</keyword>
<dbReference type="EMBL" id="GISG01195694">
    <property type="protein sequence ID" value="MBA4657277.1"/>
    <property type="molecule type" value="Transcribed_RNA"/>
</dbReference>